<feature type="region of interest" description="Disordered" evidence="1">
    <location>
        <begin position="42"/>
        <end position="78"/>
    </location>
</feature>
<dbReference type="AlphaFoldDB" id="A0A9W7XCF9"/>
<sequence length="110" mass="12202">MVIFNLKTVRSHFFLHSNHSEDGIKTVRLHARHQRLACCRPQPVSHHTRRRCPPAPAPSSSMAHPGKSTRASSATAEKRCSSDDTAACANKSLVAFVLELPRSGSWRTCR</sequence>
<comment type="caution">
    <text evidence="2">The sequence shown here is derived from an EMBL/GenBank/DDBJ whole genome shotgun (WGS) entry which is preliminary data.</text>
</comment>
<organism evidence="2 3">
    <name type="scientific">Paspalum vaginatum</name>
    <name type="common">seashore paspalum</name>
    <dbReference type="NCBI Taxonomy" id="158149"/>
    <lineage>
        <taxon>Eukaryota</taxon>
        <taxon>Viridiplantae</taxon>
        <taxon>Streptophyta</taxon>
        <taxon>Embryophyta</taxon>
        <taxon>Tracheophyta</taxon>
        <taxon>Spermatophyta</taxon>
        <taxon>Magnoliopsida</taxon>
        <taxon>Liliopsida</taxon>
        <taxon>Poales</taxon>
        <taxon>Poaceae</taxon>
        <taxon>PACMAD clade</taxon>
        <taxon>Panicoideae</taxon>
        <taxon>Andropogonodae</taxon>
        <taxon>Paspaleae</taxon>
        <taxon>Paspalinae</taxon>
        <taxon>Paspalum</taxon>
    </lineage>
</organism>
<keyword evidence="3" id="KW-1185">Reference proteome</keyword>
<proteinExistence type="predicted"/>
<name>A0A9W7XCF9_9POAL</name>
<dbReference type="EMBL" id="MU629527">
    <property type="protein sequence ID" value="KAJ1256369.1"/>
    <property type="molecule type" value="Genomic_DNA"/>
</dbReference>
<evidence type="ECO:0000313" key="2">
    <source>
        <dbReference type="EMBL" id="KAJ1256369.1"/>
    </source>
</evidence>
<reference evidence="2 3" key="1">
    <citation type="submission" date="2022-10" db="EMBL/GenBank/DDBJ databases">
        <title>WGS assembly of Paspalum vaginatum 540-79.</title>
        <authorList>
            <person name="Sun G."/>
            <person name="Wase N."/>
            <person name="Shu S."/>
            <person name="Jenkins J."/>
            <person name="Zhou B."/>
            <person name="Torres-Rodriguez J."/>
            <person name="Chen C."/>
            <person name="Sandor L."/>
            <person name="Plott C."/>
            <person name="Yoshinga Y."/>
            <person name="Daum C."/>
            <person name="Qi P."/>
            <person name="Barry K."/>
            <person name="Lipzen A."/>
            <person name="Berry L."/>
            <person name="Pedersen C."/>
            <person name="Gottilla T."/>
            <person name="Foltz A."/>
            <person name="Yu H."/>
            <person name="O'Malley R."/>
            <person name="Zhang C."/>
            <person name="Devos K."/>
            <person name="Sigmon B."/>
            <person name="Yu B."/>
            <person name="Obata T."/>
            <person name="Schmutz J."/>
            <person name="Schnable J."/>
        </authorList>
    </citation>
    <scope>NUCLEOTIDE SEQUENCE [LARGE SCALE GENOMIC DNA]</scope>
    <source>
        <strain evidence="3">cv. 540-79</strain>
    </source>
</reference>
<accession>A0A9W7XCF9</accession>
<evidence type="ECO:0000256" key="1">
    <source>
        <dbReference type="SAM" id="MobiDB-lite"/>
    </source>
</evidence>
<evidence type="ECO:0000313" key="3">
    <source>
        <dbReference type="Proteomes" id="UP001164776"/>
    </source>
</evidence>
<protein>
    <submittedName>
        <fullName evidence="2">Uncharacterized protein</fullName>
    </submittedName>
</protein>
<gene>
    <name evidence="2" type="ORF">BS78_K046100</name>
</gene>
<dbReference type="Proteomes" id="UP001164776">
    <property type="component" value="Unassembled WGS sequence"/>
</dbReference>